<comment type="caution">
    <text evidence="2">The sequence shown here is derived from an EMBL/GenBank/DDBJ whole genome shotgun (WGS) entry which is preliminary data.</text>
</comment>
<proteinExistence type="predicted"/>
<feature type="region of interest" description="Disordered" evidence="1">
    <location>
        <begin position="145"/>
        <end position="180"/>
    </location>
</feature>
<evidence type="ECO:0000313" key="3">
    <source>
        <dbReference type="Proteomes" id="UP000326924"/>
    </source>
</evidence>
<gene>
    <name evidence="2" type="ORF">FN846DRAFT_1009380</name>
</gene>
<accession>A0A5J5FAB4</accession>
<reference evidence="2 3" key="1">
    <citation type="submission" date="2019-09" db="EMBL/GenBank/DDBJ databases">
        <title>Draft genome of the ectomycorrhizal ascomycete Sphaerosporella brunnea.</title>
        <authorList>
            <consortium name="DOE Joint Genome Institute"/>
            <person name="Benucci G.M."/>
            <person name="Marozzi G."/>
            <person name="Antonielli L."/>
            <person name="Sanchez S."/>
            <person name="Marco P."/>
            <person name="Wang X."/>
            <person name="Falini L.B."/>
            <person name="Barry K."/>
            <person name="Haridas S."/>
            <person name="Lipzen A."/>
            <person name="Labutti K."/>
            <person name="Grigoriev I.V."/>
            <person name="Murat C."/>
            <person name="Martin F."/>
            <person name="Albertini E."/>
            <person name="Donnini D."/>
            <person name="Bonito G."/>
        </authorList>
    </citation>
    <scope>NUCLEOTIDE SEQUENCE [LARGE SCALE GENOMIC DNA]</scope>
    <source>
        <strain evidence="2 3">Sb_GMNB300</strain>
    </source>
</reference>
<sequence length="312" mass="33436">MSTADRIDRRSGMVASSGGAVYILGSLADQCPLGWGGSVIVARVPFEGLDNTVVLDVGLVGFGLVPISSVSKSRLTISLPGSGHFPRTKVERRLQEVNAECAILRGKDEIPIVKGLVQIATHRDQVSVGSRKAVHWAKQDFGVEAKEEAGTEVEEEAGQEEEGEEAAREEAGANSRKEDAEEAVGVVRTVVGKEAREVVRTVAGEEELRKAKVWILILINGPASSSAVERIFSGAGNFQGANRPRLLPATIQAACLLKAWWRSDVLGFDSLLSVAIDTAQDTAEDTSGRRNSFMGDFVEASGFWAEEMEENA</sequence>
<dbReference type="Proteomes" id="UP000326924">
    <property type="component" value="Unassembled WGS sequence"/>
</dbReference>
<feature type="compositionally biased region" description="Acidic residues" evidence="1">
    <location>
        <begin position="150"/>
        <end position="164"/>
    </location>
</feature>
<dbReference type="EMBL" id="VXIS01000006">
    <property type="protein sequence ID" value="KAA8914373.1"/>
    <property type="molecule type" value="Genomic_DNA"/>
</dbReference>
<evidence type="ECO:0008006" key="4">
    <source>
        <dbReference type="Google" id="ProtNLM"/>
    </source>
</evidence>
<dbReference type="InParanoid" id="A0A5J5FAB4"/>
<organism evidence="2 3">
    <name type="scientific">Sphaerosporella brunnea</name>
    <dbReference type="NCBI Taxonomy" id="1250544"/>
    <lineage>
        <taxon>Eukaryota</taxon>
        <taxon>Fungi</taxon>
        <taxon>Dikarya</taxon>
        <taxon>Ascomycota</taxon>
        <taxon>Pezizomycotina</taxon>
        <taxon>Pezizomycetes</taxon>
        <taxon>Pezizales</taxon>
        <taxon>Pyronemataceae</taxon>
        <taxon>Sphaerosporella</taxon>
    </lineage>
</organism>
<protein>
    <recommendedName>
        <fullName evidence="4">HAT C-terminal dimerisation domain-containing protein</fullName>
    </recommendedName>
</protein>
<dbReference type="OrthoDB" id="1715602at2759"/>
<evidence type="ECO:0000256" key="1">
    <source>
        <dbReference type="SAM" id="MobiDB-lite"/>
    </source>
</evidence>
<name>A0A5J5FAB4_9PEZI</name>
<dbReference type="AlphaFoldDB" id="A0A5J5FAB4"/>
<evidence type="ECO:0000313" key="2">
    <source>
        <dbReference type="EMBL" id="KAA8914373.1"/>
    </source>
</evidence>
<feature type="compositionally biased region" description="Basic and acidic residues" evidence="1">
    <location>
        <begin position="165"/>
        <end position="179"/>
    </location>
</feature>
<keyword evidence="3" id="KW-1185">Reference proteome</keyword>